<dbReference type="Proteomes" id="UP000008827">
    <property type="component" value="Chromosome 18"/>
</dbReference>
<feature type="transmembrane region" description="Helical" evidence="2">
    <location>
        <begin position="348"/>
        <end position="367"/>
    </location>
</feature>
<dbReference type="InterPro" id="IPR021369">
    <property type="entry name" value="DUF2985"/>
</dbReference>
<dbReference type="EMBL" id="CM000851">
    <property type="protein sequence ID" value="KRG97664.1"/>
    <property type="molecule type" value="Genomic_DNA"/>
</dbReference>
<dbReference type="eggNOG" id="ENOG502QQ0U">
    <property type="taxonomic scope" value="Eukaryota"/>
</dbReference>
<dbReference type="PANTHER" id="PTHR31045:SF30">
    <property type="entry name" value="PLAC8 FAMILY PROTEIN"/>
    <property type="match status" value="1"/>
</dbReference>
<proteinExistence type="predicted"/>
<dbReference type="FunCoup" id="I1MYX9">
    <property type="interactions" value="4954"/>
</dbReference>
<dbReference type="Gramene" id="KRG97664">
    <property type="protein sequence ID" value="KRG97664"/>
    <property type="gene ID" value="GLYMA_18G022600"/>
</dbReference>
<dbReference type="GO" id="GO:0009975">
    <property type="term" value="F:cyclase activity"/>
    <property type="evidence" value="ECO:0000318"/>
    <property type="project" value="GO_Central"/>
</dbReference>
<organism evidence="3">
    <name type="scientific">Glycine max</name>
    <name type="common">Soybean</name>
    <name type="synonym">Glycine hispida</name>
    <dbReference type="NCBI Taxonomy" id="3847"/>
    <lineage>
        <taxon>Eukaryota</taxon>
        <taxon>Viridiplantae</taxon>
        <taxon>Streptophyta</taxon>
        <taxon>Embryophyta</taxon>
        <taxon>Tracheophyta</taxon>
        <taxon>Spermatophyta</taxon>
        <taxon>Magnoliopsida</taxon>
        <taxon>eudicotyledons</taxon>
        <taxon>Gunneridae</taxon>
        <taxon>Pentapetalae</taxon>
        <taxon>rosids</taxon>
        <taxon>fabids</taxon>
        <taxon>Fabales</taxon>
        <taxon>Fabaceae</taxon>
        <taxon>Papilionoideae</taxon>
        <taxon>50 kb inversion clade</taxon>
        <taxon>NPAAA clade</taxon>
        <taxon>indigoferoid/millettioid clade</taxon>
        <taxon>Phaseoleae</taxon>
        <taxon>Glycine</taxon>
        <taxon>Glycine subgen. Soja</taxon>
    </lineage>
</organism>
<keyword evidence="2" id="KW-1133">Transmembrane helix</keyword>
<dbReference type="Pfam" id="PF04749">
    <property type="entry name" value="PLAC8"/>
    <property type="match status" value="1"/>
</dbReference>
<keyword evidence="5" id="KW-1185">Reference proteome</keyword>
<dbReference type="NCBIfam" id="TIGR01571">
    <property type="entry name" value="A_thal_Cys_rich"/>
    <property type="match status" value="1"/>
</dbReference>
<feature type="compositionally biased region" description="Polar residues" evidence="1">
    <location>
        <begin position="495"/>
        <end position="505"/>
    </location>
</feature>
<evidence type="ECO:0000256" key="2">
    <source>
        <dbReference type="SAM" id="Phobius"/>
    </source>
</evidence>
<evidence type="ECO:0000313" key="5">
    <source>
        <dbReference type="Proteomes" id="UP000008827"/>
    </source>
</evidence>
<dbReference type="Pfam" id="PF11204">
    <property type="entry name" value="DUF2985"/>
    <property type="match status" value="1"/>
</dbReference>
<dbReference type="OMA" id="WDNISLA"/>
<evidence type="ECO:0000313" key="4">
    <source>
        <dbReference type="EnsemblPlants" id="KRG97664"/>
    </source>
</evidence>
<dbReference type="InParanoid" id="I1MYX9"/>
<dbReference type="AlphaFoldDB" id="I1MYX9"/>
<evidence type="ECO:0008006" key="6">
    <source>
        <dbReference type="Google" id="ProtNLM"/>
    </source>
</evidence>
<feature type="transmembrane region" description="Helical" evidence="2">
    <location>
        <begin position="203"/>
        <end position="224"/>
    </location>
</feature>
<evidence type="ECO:0000313" key="3">
    <source>
        <dbReference type="EMBL" id="KRG97664.1"/>
    </source>
</evidence>
<dbReference type="PaxDb" id="3847-GLYMA18G02600.1"/>
<gene>
    <name evidence="3" type="ORF">GLYMA_18G022600</name>
</gene>
<feature type="transmembrane region" description="Helical" evidence="2">
    <location>
        <begin position="316"/>
        <end position="336"/>
    </location>
</feature>
<feature type="compositionally biased region" description="Low complexity" evidence="1">
    <location>
        <begin position="474"/>
        <end position="491"/>
    </location>
</feature>
<dbReference type="GO" id="GO:0051762">
    <property type="term" value="P:sesquiterpene biosynthetic process"/>
    <property type="evidence" value="ECO:0000318"/>
    <property type="project" value="GO_Central"/>
</dbReference>
<name>I1MYX9_SOYBN</name>
<feature type="transmembrane region" description="Helical" evidence="2">
    <location>
        <begin position="236"/>
        <end position="255"/>
    </location>
</feature>
<feature type="transmembrane region" description="Helical" evidence="2">
    <location>
        <begin position="128"/>
        <end position="154"/>
    </location>
</feature>
<reference evidence="4" key="2">
    <citation type="submission" date="2018-02" db="UniProtKB">
        <authorList>
            <consortium name="EnsemblPlants"/>
        </authorList>
    </citation>
    <scope>IDENTIFICATION</scope>
    <source>
        <strain evidence="4">Williams 82</strain>
    </source>
</reference>
<feature type="transmembrane region" description="Helical" evidence="2">
    <location>
        <begin position="379"/>
        <end position="398"/>
    </location>
</feature>
<sequence>MVSVDDGIVNPNDEIEKSNGSKVNEFASMDISATQKSYLNSEDPQRRLQGTLISSSVTNRINFLKFGSASAKFKRLATERDQVSISVPSPRSKSLRSRFSGMFAQKLDWASVKKMCMEWIRNPVNMALFVWIICVAVSGAILFLVMTGMLNGVLPRKSKRNAWFEVNNQILNAVFTLMCLYQHPKRFYHLVYCKNVTYKPHEWTHMMVVVILLHVNCFAQYALCGLNLGYKRSERPAIGVGICISFAIAGLYTILSPLGKDYDCEMDEEAQVQITASQGKEQLREKPTEKKYSFASKDQQRVVENRPKWSGGILDIWNDISLAYLSLFCTFCVLGWNMKRLGFGNMYVHIAIFMLFCMAPFWIFLLASVNIDDDNVRQALAAVGIILCFLGLLYGGFWRIQMRKRFNLPAYDFCFGKPSASDCTLWLPCCWCSLAQEARTRNNYDLVEDKFSRKETDTSDQPSISPLAREDVVSTRSGTSSPMGSTSNSSPYMMKTSSSPNSSNVLKGYYSPDKMLSTLNEDNCERGQDGTMNPLYAQK</sequence>
<reference evidence="3 4" key="1">
    <citation type="journal article" date="2010" name="Nature">
        <title>Genome sequence of the palaeopolyploid soybean.</title>
        <authorList>
            <person name="Schmutz J."/>
            <person name="Cannon S.B."/>
            <person name="Schlueter J."/>
            <person name="Ma J."/>
            <person name="Mitros T."/>
            <person name="Nelson W."/>
            <person name="Hyten D.L."/>
            <person name="Song Q."/>
            <person name="Thelen J.J."/>
            <person name="Cheng J."/>
            <person name="Xu D."/>
            <person name="Hellsten U."/>
            <person name="May G.D."/>
            <person name="Yu Y."/>
            <person name="Sakurai T."/>
            <person name="Umezawa T."/>
            <person name="Bhattacharyya M.K."/>
            <person name="Sandhu D."/>
            <person name="Valliyodan B."/>
            <person name="Lindquist E."/>
            <person name="Peto M."/>
            <person name="Grant D."/>
            <person name="Shu S."/>
            <person name="Goodstein D."/>
            <person name="Barry K."/>
            <person name="Futrell-Griggs M."/>
            <person name="Abernathy B."/>
            <person name="Du J."/>
            <person name="Tian Z."/>
            <person name="Zhu L."/>
            <person name="Gill N."/>
            <person name="Joshi T."/>
            <person name="Libault M."/>
            <person name="Sethuraman A."/>
            <person name="Zhang X.-C."/>
            <person name="Shinozaki K."/>
            <person name="Nguyen H.T."/>
            <person name="Wing R.A."/>
            <person name="Cregan P."/>
            <person name="Specht J."/>
            <person name="Grimwood J."/>
            <person name="Rokhsar D."/>
            <person name="Stacey G."/>
            <person name="Shoemaker R.C."/>
            <person name="Jackson S.A."/>
        </authorList>
    </citation>
    <scope>NUCLEOTIDE SEQUENCE</scope>
    <source>
        <strain evidence="4">cv. Williams 82</strain>
        <tissue evidence="3">Callus</tissue>
    </source>
</reference>
<dbReference type="HOGENOM" id="CLU_018900_0_0_1"/>
<accession>I1MYX9</accession>
<reference evidence="3" key="3">
    <citation type="submission" date="2018-07" db="EMBL/GenBank/DDBJ databases">
        <title>WGS assembly of Glycine max.</title>
        <authorList>
            <person name="Schmutz J."/>
            <person name="Cannon S."/>
            <person name="Schlueter J."/>
            <person name="Ma J."/>
            <person name="Mitros T."/>
            <person name="Nelson W."/>
            <person name="Hyten D."/>
            <person name="Song Q."/>
            <person name="Thelen J."/>
            <person name="Cheng J."/>
            <person name="Xu D."/>
            <person name="Hellsten U."/>
            <person name="May G."/>
            <person name="Yu Y."/>
            <person name="Sakurai T."/>
            <person name="Umezawa T."/>
            <person name="Bhattacharyya M."/>
            <person name="Sandhu D."/>
            <person name="Valliyodan B."/>
            <person name="Lindquist E."/>
            <person name="Peto M."/>
            <person name="Grant D."/>
            <person name="Shu S."/>
            <person name="Goodstein D."/>
            <person name="Barry K."/>
            <person name="Futrell-Griggs M."/>
            <person name="Abernathy B."/>
            <person name="Du J."/>
            <person name="Tian Z."/>
            <person name="Zhu L."/>
            <person name="Gill N."/>
            <person name="Joshi T."/>
            <person name="Libault M."/>
            <person name="Sethuraman A."/>
            <person name="Zhang X."/>
            <person name="Shinozaki K."/>
            <person name="Nguyen H."/>
            <person name="Wing R."/>
            <person name="Cregan P."/>
            <person name="Specht J."/>
            <person name="Grimwood J."/>
            <person name="Rokhsar D."/>
            <person name="Stacey G."/>
            <person name="Shoemaker R."/>
            <person name="Jackson S."/>
        </authorList>
    </citation>
    <scope>NUCLEOTIDE SEQUENCE</scope>
    <source>
        <tissue evidence="3">Callus</tissue>
    </source>
</reference>
<protein>
    <recommendedName>
        <fullName evidence="6">PLAC8 motif-containing protein</fullName>
    </recommendedName>
</protein>
<dbReference type="STRING" id="3847.I1MYX9"/>
<keyword evidence="2" id="KW-0472">Membrane</keyword>
<dbReference type="InterPro" id="IPR006461">
    <property type="entry name" value="PLAC_motif_containing"/>
</dbReference>
<dbReference type="PANTHER" id="PTHR31045">
    <property type="entry name" value="PLAC8 FAMILY PROTEIN-RELATED"/>
    <property type="match status" value="1"/>
</dbReference>
<feature type="region of interest" description="Disordered" evidence="1">
    <location>
        <begin position="455"/>
        <end position="539"/>
    </location>
</feature>
<evidence type="ECO:0000256" key="1">
    <source>
        <dbReference type="SAM" id="MobiDB-lite"/>
    </source>
</evidence>
<dbReference type="ExpressionAtlas" id="I1MYX9">
    <property type="expression patterns" value="baseline and differential"/>
</dbReference>
<dbReference type="EnsemblPlants" id="KRG97664">
    <property type="protein sequence ID" value="KRG97664"/>
    <property type="gene ID" value="GLYMA_18G022600"/>
</dbReference>
<keyword evidence="2" id="KW-0812">Transmembrane</keyword>